<dbReference type="SMART" id="SM00308">
    <property type="entry name" value="LH2"/>
    <property type="match status" value="1"/>
</dbReference>
<dbReference type="SUPFAM" id="SSF57184">
    <property type="entry name" value="Growth factor receptor domain"/>
    <property type="match status" value="2"/>
</dbReference>
<dbReference type="InterPro" id="IPR036392">
    <property type="entry name" value="PLAT/LH2_dom_sf"/>
</dbReference>
<dbReference type="PROSITE" id="PS01186">
    <property type="entry name" value="EGF_2"/>
    <property type="match status" value="6"/>
</dbReference>
<evidence type="ECO:0000259" key="16">
    <source>
        <dbReference type="PROSITE" id="PS50026"/>
    </source>
</evidence>
<feature type="domain" description="EGF-like" evidence="16">
    <location>
        <begin position="496"/>
        <end position="536"/>
    </location>
</feature>
<dbReference type="Pfam" id="PF00092">
    <property type="entry name" value="VWA"/>
    <property type="match status" value="2"/>
</dbReference>
<dbReference type="InterPro" id="IPR000203">
    <property type="entry name" value="GPS"/>
</dbReference>
<dbReference type="Pfam" id="PF20519">
    <property type="entry name" value="Polycystin_dom"/>
    <property type="match status" value="1"/>
</dbReference>
<keyword evidence="10 15" id="KW-0472">Membrane</keyword>
<feature type="transmembrane region" description="Helical" evidence="15">
    <location>
        <begin position="2924"/>
        <end position="2945"/>
    </location>
</feature>
<dbReference type="FunFam" id="2.10.25.10:FF:000038">
    <property type="entry name" value="Fibrillin 2"/>
    <property type="match status" value="3"/>
</dbReference>
<dbReference type="PANTHER" id="PTHR10877:SF150">
    <property type="entry name" value="REJ DOMAIN-CONTAINING PROTEIN"/>
    <property type="match status" value="1"/>
</dbReference>
<feature type="domain" description="EGF-like" evidence="16">
    <location>
        <begin position="904"/>
        <end position="946"/>
    </location>
</feature>
<evidence type="ECO:0000313" key="20">
    <source>
        <dbReference type="EMBL" id="KAJ7330780.1"/>
    </source>
</evidence>
<comment type="similarity">
    <text evidence="3">Belongs to the polycystin family.</text>
</comment>
<dbReference type="SUPFAM" id="SSF53300">
    <property type="entry name" value="vWA-like"/>
    <property type="match status" value="2"/>
</dbReference>
<sequence>MGSLTPICTGSADCVNTAGSYICVCKEGFGREGSSCVDLYGSGKGVYREVYSSINGDTVEELYRHSKYPESPDFVEVLTEFDATLNGSDGYGQRLSTVYQPPETGSYVFSLACASACDLWLSGNNVEANMTRMIKLEPWKSTEYQQWEKFPDQQVSGAIPLTEGSSYLIRVHMKARPGLKSGHVSLGVQIPSGSYERPLSYNHLYPYRDVCSSQVESCQLNSECINRHNASFCSCVTGFNEDSGSCHAPEQCPVVVDMVFLVDTSSKLSTENFVKQKLFIQRIISRFNITNNVTNTSRISIIPYSDTPHEGKILSTKGKSVGEFSELVRDLQLLMGGCTRHDLALKKAYSNFLSHGEPIGGQKILVLLTTGKQPQHPQMTPGHIPIGGSTVLLKQAGVITYAVGIGGGVHAQDLENIATEPSKVILFEGFDNLAEGAMVVYKEICKASAKSLGTIICPSYAEVIWCQDHASCVMLKDTHQCVCDPGYVANGIQCNDFDECINGSYECDEIATCVNTEGSYRCQCPNGYVLNGSNCDDVDECSSNSYRCHKKATCVNTEGSYTCSCNAGLTGNGKRSCKDIDECQLLPDVCHKDAYCNNYYRYHDCTCVSGYSGNGTICSAPEKCLVKVDLIFAVDASGSVGRDNYKKQKEFVKILASRYDLVNSSQAAVIVFSNHASNEIQLGSKKTALSFATAVDNIPYFQAFTRIDLALRLAYDEYISTGSSNGTERLVILLTDGKQTRNDFMTPAYVPIEETVQLLRSKAARMFAVGIGHSVDVTEMRIVTEQEDDIFLATEFNDLVAKADLIAKKTCAVALQAQGITVCSADVDITSCHFGAHCVNESNNFTCICKHGFAGNQLQCQDKDECADGSHDCHVAAYCVNTAGSYYCSCNQSGYSYNGSMCVDNDECVQDWDDCVEALTTCVNTPGSYVCSCHEKGYAWNGTTCVDRDECADGSHDCPVSSYCVNTAGSYNCSCKSGYSHNGSMCIDIDECVHKLDDYDEALTMCVNTPGSYICTCYEQNYAWNGTTCVGIDVDECEDPARCADNATCTNLDGSYDCNCSAAESHLCFGTTLCDIPRVRITNVNRTADQPTVVQLSSSYTFEANIELRCAQIWTQNMSWILADPSLNDSEAILRGTVVSAKTNDWTLADHHLAFAHELHVLYFLSTVVQGDNNITHAYDKGYVIIRPSPLVAIVSGETEITRGNKQNIILNGSESYDPHVGPGVQDTLLTFYWLCKRSDEQFPTENPLRIQVVPIPLNSSEFSNGGCFGTGIGRLESTEPVVTLNASAMQNSAASYDFQLVVTKDARTSSDKKTVHVVEGSPPEVSLKFVLNDRFNVIPSAPLTISADYVGYLCDDKVEYQWILYRGNKEGDWIKILNNPEYAKVFTIDPKTLEDNTKYRLELTVLLSNGTPSTSVQVFKTAALPRDGSCVITPDIGEAVYTSFELLCFDWFALDETFTYEVQIIGDGDIYYTLYYGRVQKQQLVLPQGNASRGYLSQVKVLVSRSNGATSEMDIPVTVTPPKPRAKQDLFELLERDRTSFEEYLNTVDEQKAWQLMTAMLLTIETQALLKSSFPDSTVSVEQKTALRDVALRRIHLTEVDGLPGLVFISAFLAAAGKNVTELSFHTKELLPEVFGNITDILLAEAENMNAKDERFISQGVYNMLYGTVELLMVSSEAAKEKGDSDTLSTDRSKEIEIVLESFNIIKTLLRTLATRSAVSQSAKTLQVPGMNVILGRETSCGLEDKNLSVSDGRGFVLPENVKEIFGNAEMEWVEYQMFRTTFNPFRWHKSYQNVKSEIQSLEFTDNKGAIIPVRGSNVDIAITIPLYSGNSSSSHFFIRALTMRYHTLELKDISDSMILEVKPINQSLIMIVYVKYGERPTVNNYDYTATVPDYSSCNLNNASGHLLAKCLRSPYEVMSIAEFNLTGLYHVGVVYFEKDKLNHTRTRRSCFGRRRQKRDCVEPKPPPLKGIEYNRTLIYNPTTDQNYSVKVRTYSCYYFSLTQDQWSKDGCKVGDDTNDHQLQCRCNHLTAFGGGFVIAPNPIDLDKVFKEFSRLGETGNYLVLATVCGIFGVYLLVIIWARKADMLDERKLGPTVHVKPTINGTHKYDLTAITGVWRNAGTTASVFVKIYGTEGIVEAVNLTGSSPPGRKMFGRGSIDRFVFHLKQSLGIVIKIEIWHDNSGKNSSWFLDQIRIVDKSTGEKWDFFHHNWLALHKGDGSTKVTLKFNDETHHGPGFKNLFHSISSVDLADYHLWASVIARPPRNPFTRVQRASCCLSFLYLAMVCNAMFYEVIGGSDELIQIGPLHMSLRQIIIGIESTLIVAPVSLLLTVLFRHRKAKTSGEKGEENSTPSKKSSTMKEKKQYLLPYAFVYFAWFLCIAATGASAIVTVFYSLQWGKEIADQWLASVVVSCVKDVFVWQPSKVLIFTLLLIIIFKRPKPPGGTTIYDETSFAEEMKELRTYELQRAKFFRFARQFGAFMVFYVLLMTVAYGDKDYHRYLMNKATQDSFTYFYKVNTGEKMWIYMLGKFIHDSYAGEWYNGQWEQTPEYIGNKASMLIGMPRLRQLRIQEDSCQVVKEFETIIDKCYDFYSMSEEDTTRLYLPHWIHLSDSQHGWTNLSQLCPRPWRYSSPEELNNFPSWGQHHIYDGGGYVLDLGYDKPTAIRMMEGVKDKDWIDRRTRAILLEFQVLNLNTNLMSIVTYHYEVLPFGFGLTYEKIDTIKMFNFQNISYGFYLTCQLLFMLIVLVYVTILLIRLCRQGCAFFQRIWNWIDIAQILSAALAIVFYIIKVKFMHDSIQELRRNPFVTVSFQFAIFWTEIENVALSLALFIATFKILHFIRLNPHVQILAWTIMNAKHDIFSFCALFSILFVAHAHFALLAFGNSVFSFSSFFRSFASEFELSLGNTIHVVDINNINRVLGSLFTASFMMTLAILLVNIFVSILDINLHDVKEDEEKVLEAFGMGEFIKTFLFGLNYKNKEAENTKM</sequence>
<feature type="domain" description="EGF-like" evidence="16">
    <location>
        <begin position="862"/>
        <end position="903"/>
    </location>
</feature>
<dbReference type="Gene3D" id="3.40.50.410">
    <property type="entry name" value="von Willebrand factor, type A domain"/>
    <property type="match status" value="2"/>
</dbReference>
<dbReference type="InterPro" id="IPR024731">
    <property type="entry name" value="NELL2-like_EGF"/>
</dbReference>
<keyword evidence="5 15" id="KW-0812">Transmembrane</keyword>
<dbReference type="InterPro" id="IPR051223">
    <property type="entry name" value="Polycystin"/>
</dbReference>
<keyword evidence="8" id="KW-0106">Calcium</keyword>
<protein>
    <submittedName>
        <fullName evidence="20">Uncharacterized protein</fullName>
    </submittedName>
</protein>
<dbReference type="PRINTS" id="PR01433">
    <property type="entry name" value="POLYCYSTIN2"/>
</dbReference>
<dbReference type="InterPro" id="IPR002859">
    <property type="entry name" value="PKD/REJ-like"/>
</dbReference>
<evidence type="ECO:0000313" key="21">
    <source>
        <dbReference type="Proteomes" id="UP001163046"/>
    </source>
</evidence>
<dbReference type="SUPFAM" id="SSF49723">
    <property type="entry name" value="Lipase/lipooxygenase domain (PLAT/LH2 domain)"/>
    <property type="match status" value="1"/>
</dbReference>
<dbReference type="InterPro" id="IPR046791">
    <property type="entry name" value="Polycystin_dom"/>
</dbReference>
<feature type="transmembrane region" description="Helical" evidence="15">
    <location>
        <begin position="2769"/>
        <end position="2790"/>
    </location>
</feature>
<dbReference type="Pfam" id="PF01825">
    <property type="entry name" value="GPS"/>
    <property type="match status" value="1"/>
</dbReference>
<dbReference type="Gene3D" id="2.60.60.20">
    <property type="entry name" value="PLAT/LH2 domain"/>
    <property type="match status" value="1"/>
</dbReference>
<dbReference type="SUPFAM" id="SSF57196">
    <property type="entry name" value="EGF/Laminin"/>
    <property type="match status" value="3"/>
</dbReference>
<evidence type="ECO:0000256" key="8">
    <source>
        <dbReference type="ARBA" id="ARBA00022837"/>
    </source>
</evidence>
<dbReference type="GO" id="GO:0016020">
    <property type="term" value="C:membrane"/>
    <property type="evidence" value="ECO:0007669"/>
    <property type="project" value="UniProtKB-SubCell"/>
</dbReference>
<dbReference type="SMART" id="SM00327">
    <property type="entry name" value="VWA"/>
    <property type="match status" value="2"/>
</dbReference>
<dbReference type="GO" id="GO:0005262">
    <property type="term" value="F:calcium channel activity"/>
    <property type="evidence" value="ECO:0007669"/>
    <property type="project" value="TreeGrafter"/>
</dbReference>
<dbReference type="InterPro" id="IPR018097">
    <property type="entry name" value="EGF_Ca-bd_CS"/>
</dbReference>
<evidence type="ECO:0000256" key="9">
    <source>
        <dbReference type="ARBA" id="ARBA00022989"/>
    </source>
</evidence>
<evidence type="ECO:0000256" key="11">
    <source>
        <dbReference type="ARBA" id="ARBA00023157"/>
    </source>
</evidence>
<dbReference type="CDD" id="cd00054">
    <property type="entry name" value="EGF_CA"/>
    <property type="match status" value="8"/>
</dbReference>
<dbReference type="Pfam" id="PF12947">
    <property type="entry name" value="EGF_3"/>
    <property type="match status" value="1"/>
</dbReference>
<feature type="transmembrane region" description="Helical" evidence="15">
    <location>
        <begin position="2419"/>
        <end position="2438"/>
    </location>
</feature>
<reference evidence="20" key="1">
    <citation type="submission" date="2023-01" db="EMBL/GenBank/DDBJ databases">
        <title>Genome assembly of the deep-sea coral Lophelia pertusa.</title>
        <authorList>
            <person name="Herrera S."/>
            <person name="Cordes E."/>
        </authorList>
    </citation>
    <scope>NUCLEOTIDE SEQUENCE</scope>
    <source>
        <strain evidence="20">USNM1676648</strain>
        <tissue evidence="20">Polyp</tissue>
    </source>
</reference>
<dbReference type="OrthoDB" id="5983846at2759"/>
<dbReference type="SMART" id="SM00181">
    <property type="entry name" value="EGF"/>
    <property type="match status" value="11"/>
</dbReference>
<dbReference type="CDD" id="cd00053">
    <property type="entry name" value="EGF"/>
    <property type="match status" value="1"/>
</dbReference>
<evidence type="ECO:0000259" key="19">
    <source>
        <dbReference type="PROSITE" id="PS51820"/>
    </source>
</evidence>
<feature type="domain" description="EGF-like" evidence="16">
    <location>
        <begin position="1033"/>
        <end position="1069"/>
    </location>
</feature>
<dbReference type="InterPro" id="IPR000742">
    <property type="entry name" value="EGF"/>
</dbReference>
<keyword evidence="12" id="KW-0325">Glycoprotein</keyword>
<accession>A0A9W9YB80</accession>
<keyword evidence="7" id="KW-0677">Repeat</keyword>
<proteinExistence type="inferred from homology"/>
<feature type="domain" description="EGF-like" evidence="16">
    <location>
        <begin position="537"/>
        <end position="578"/>
    </location>
</feature>
<dbReference type="Pfam" id="PF07645">
    <property type="entry name" value="EGF_CA"/>
    <property type="match status" value="8"/>
</dbReference>
<keyword evidence="11" id="KW-1015">Disulfide bond</keyword>
<dbReference type="InterPro" id="IPR036465">
    <property type="entry name" value="vWFA_dom_sf"/>
</dbReference>
<feature type="disulfide bond" evidence="13">
    <location>
        <begin position="2576"/>
        <end position="2589"/>
    </location>
</feature>
<feature type="transmembrane region" description="Helical" evidence="15">
    <location>
        <begin position="2275"/>
        <end position="2295"/>
    </location>
</feature>
<keyword evidence="21" id="KW-1185">Reference proteome</keyword>
<dbReference type="Pfam" id="PF08016">
    <property type="entry name" value="PKD_channel"/>
    <property type="match status" value="1"/>
</dbReference>
<dbReference type="PROSITE" id="PS00010">
    <property type="entry name" value="ASX_HYDROXYL"/>
    <property type="match status" value="7"/>
</dbReference>
<evidence type="ECO:0000256" key="6">
    <source>
        <dbReference type="ARBA" id="ARBA00022729"/>
    </source>
</evidence>
<comment type="caution">
    <text evidence="20">The sequence shown here is derived from an EMBL/GenBank/DDBJ whole genome shotgun (WGS) entry which is preliminary data.</text>
</comment>
<dbReference type="PROSITE" id="PS50026">
    <property type="entry name" value="EGF_3"/>
    <property type="match status" value="8"/>
</dbReference>
<dbReference type="PROSITE" id="PS51820">
    <property type="entry name" value="PA14"/>
    <property type="match status" value="1"/>
</dbReference>
<keyword evidence="4 14" id="KW-0245">EGF-like domain</keyword>
<dbReference type="InterPro" id="IPR001024">
    <property type="entry name" value="PLAT/LH2_dom"/>
</dbReference>
<feature type="domain" description="EGF-like" evidence="16">
    <location>
        <begin position="819"/>
        <end position="861"/>
    </location>
</feature>
<feature type="transmembrane region" description="Helical" evidence="15">
    <location>
        <begin position="2475"/>
        <end position="2495"/>
    </location>
</feature>
<feature type="domain" description="EGF-like" evidence="16">
    <location>
        <begin position="947"/>
        <end position="987"/>
    </location>
</feature>
<dbReference type="GO" id="GO:0050982">
    <property type="term" value="P:detection of mechanical stimulus"/>
    <property type="evidence" value="ECO:0007669"/>
    <property type="project" value="TreeGrafter"/>
</dbReference>
<feature type="domain" description="PA14" evidence="19">
    <location>
        <begin position="41"/>
        <end position="203"/>
    </location>
</feature>
<dbReference type="InterPro" id="IPR002035">
    <property type="entry name" value="VWF_A"/>
</dbReference>
<dbReference type="InterPro" id="IPR009030">
    <property type="entry name" value="Growth_fac_rcpt_cys_sf"/>
</dbReference>
<dbReference type="InterPro" id="IPR037524">
    <property type="entry name" value="PA14/GLEYA"/>
</dbReference>
<evidence type="ECO:0000256" key="10">
    <source>
        <dbReference type="ARBA" id="ARBA00023136"/>
    </source>
</evidence>
<dbReference type="GO" id="GO:0048731">
    <property type="term" value="P:system development"/>
    <property type="evidence" value="ECO:0007669"/>
    <property type="project" value="UniProtKB-ARBA"/>
</dbReference>
<evidence type="ECO:0000256" key="12">
    <source>
        <dbReference type="ARBA" id="ARBA00023180"/>
    </source>
</evidence>
<dbReference type="InterPro" id="IPR000152">
    <property type="entry name" value="EGF-type_Asp/Asn_hydroxyl_site"/>
</dbReference>
<evidence type="ECO:0000256" key="7">
    <source>
        <dbReference type="ARBA" id="ARBA00022737"/>
    </source>
</evidence>
<dbReference type="InterPro" id="IPR013032">
    <property type="entry name" value="EGF-like_CS"/>
</dbReference>
<feature type="domain" description="PLAT" evidence="17">
    <location>
        <begin position="2108"/>
        <end position="2228"/>
    </location>
</feature>
<dbReference type="PROSITE" id="PS01187">
    <property type="entry name" value="EGF_CA"/>
    <property type="match status" value="3"/>
</dbReference>
<dbReference type="Pfam" id="PF01477">
    <property type="entry name" value="PLAT"/>
    <property type="match status" value="1"/>
</dbReference>
<dbReference type="GO" id="GO:0005509">
    <property type="term" value="F:calcium ion binding"/>
    <property type="evidence" value="ECO:0007669"/>
    <property type="project" value="InterPro"/>
</dbReference>
<feature type="transmembrane region" description="Helical" evidence="15">
    <location>
        <begin position="2733"/>
        <end position="2757"/>
    </location>
</feature>
<feature type="transmembrane region" description="Helical" evidence="15">
    <location>
        <begin position="2367"/>
        <end position="2399"/>
    </location>
</feature>
<organism evidence="20 21">
    <name type="scientific">Desmophyllum pertusum</name>
    <dbReference type="NCBI Taxonomy" id="174260"/>
    <lineage>
        <taxon>Eukaryota</taxon>
        <taxon>Metazoa</taxon>
        <taxon>Cnidaria</taxon>
        <taxon>Anthozoa</taxon>
        <taxon>Hexacorallia</taxon>
        <taxon>Scleractinia</taxon>
        <taxon>Caryophylliina</taxon>
        <taxon>Caryophylliidae</taxon>
        <taxon>Desmophyllum</taxon>
    </lineage>
</organism>
<dbReference type="InterPro" id="IPR049883">
    <property type="entry name" value="NOTCH1_EGF-like"/>
</dbReference>
<dbReference type="Gene3D" id="2.10.25.10">
    <property type="entry name" value="Laminin"/>
    <property type="match status" value="11"/>
</dbReference>
<evidence type="ECO:0000256" key="4">
    <source>
        <dbReference type="ARBA" id="ARBA00022536"/>
    </source>
</evidence>
<feature type="transmembrane region" description="Helical" evidence="15">
    <location>
        <begin position="2315"/>
        <end position="2336"/>
    </location>
</feature>
<dbReference type="SMART" id="SM00303">
    <property type="entry name" value="GPS"/>
    <property type="match status" value="1"/>
</dbReference>
<dbReference type="InterPro" id="IPR001881">
    <property type="entry name" value="EGF-like_Ca-bd_dom"/>
</dbReference>
<dbReference type="EMBL" id="MU827791">
    <property type="protein sequence ID" value="KAJ7330780.1"/>
    <property type="molecule type" value="Genomic_DNA"/>
</dbReference>
<dbReference type="CDD" id="cd01450">
    <property type="entry name" value="vWFA_subfamily_ECM"/>
    <property type="match status" value="2"/>
</dbReference>
<gene>
    <name evidence="20" type="ORF">OS493_021710</name>
</gene>
<feature type="transmembrane region" description="Helical" evidence="15">
    <location>
        <begin position="2063"/>
        <end position="2083"/>
    </location>
</feature>
<feature type="domain" description="EGF-like" evidence="16">
    <location>
        <begin position="579"/>
        <end position="619"/>
    </location>
</feature>
<comment type="subcellular location">
    <subcellularLocation>
        <location evidence="1">Membrane</location>
        <topology evidence="1">Multi-pass membrane protein</topology>
    </subcellularLocation>
    <subcellularLocation>
        <location evidence="2">Membrane</location>
        <topology evidence="2">Single-pass type I membrane protein</topology>
    </subcellularLocation>
</comment>
<dbReference type="FunFam" id="2.10.25.10:FF:000202">
    <property type="entry name" value="Multiple epidermal growth factor-like domains 8"/>
    <property type="match status" value="1"/>
</dbReference>
<dbReference type="PROSITE" id="PS50234">
    <property type="entry name" value="VWFA"/>
    <property type="match status" value="2"/>
</dbReference>
<feature type="domain" description="VWFA" evidence="18">
    <location>
        <begin position="257"/>
        <end position="444"/>
    </location>
</feature>
<dbReference type="Pfam" id="PF02010">
    <property type="entry name" value="REJ"/>
    <property type="match status" value="1"/>
</dbReference>
<comment type="caution">
    <text evidence="14">Lacks conserved residue(s) required for the propagation of feature annotation.</text>
</comment>
<evidence type="ECO:0000256" key="3">
    <source>
        <dbReference type="ARBA" id="ARBA00007200"/>
    </source>
</evidence>
<dbReference type="SMART" id="SM00179">
    <property type="entry name" value="EGF_CA"/>
    <property type="match status" value="11"/>
</dbReference>
<dbReference type="InterPro" id="IPR013122">
    <property type="entry name" value="PKD1_2_channel"/>
</dbReference>
<evidence type="ECO:0000256" key="2">
    <source>
        <dbReference type="ARBA" id="ARBA00004479"/>
    </source>
</evidence>
<feature type="domain" description="VWFA" evidence="18">
    <location>
        <begin position="629"/>
        <end position="806"/>
    </location>
</feature>
<evidence type="ECO:0000259" key="18">
    <source>
        <dbReference type="PROSITE" id="PS50234"/>
    </source>
</evidence>
<evidence type="ECO:0000256" key="15">
    <source>
        <dbReference type="SAM" id="Phobius"/>
    </source>
</evidence>
<evidence type="ECO:0000256" key="1">
    <source>
        <dbReference type="ARBA" id="ARBA00004141"/>
    </source>
</evidence>
<dbReference type="InterPro" id="IPR003915">
    <property type="entry name" value="PKD_2"/>
</dbReference>
<keyword evidence="6" id="KW-0732">Signal</keyword>
<feature type="transmembrane region" description="Helical" evidence="15">
    <location>
        <begin position="2861"/>
        <end position="2883"/>
    </location>
</feature>
<dbReference type="PROSITE" id="PS50095">
    <property type="entry name" value="PLAT"/>
    <property type="match status" value="1"/>
</dbReference>
<evidence type="ECO:0000256" key="5">
    <source>
        <dbReference type="ARBA" id="ARBA00022692"/>
    </source>
</evidence>
<dbReference type="GO" id="GO:0048513">
    <property type="term" value="P:animal organ development"/>
    <property type="evidence" value="ECO:0007669"/>
    <property type="project" value="UniProtKB-ARBA"/>
</dbReference>
<evidence type="ECO:0000259" key="17">
    <source>
        <dbReference type="PROSITE" id="PS50095"/>
    </source>
</evidence>
<evidence type="ECO:0000256" key="13">
    <source>
        <dbReference type="PIRSR" id="PIRSR603915-2"/>
    </source>
</evidence>
<name>A0A9W9YB80_9CNID</name>
<evidence type="ECO:0000256" key="14">
    <source>
        <dbReference type="PROSITE-ProRule" id="PRU00076"/>
    </source>
</evidence>
<dbReference type="PANTHER" id="PTHR10877">
    <property type="entry name" value="POLYCYSTIN FAMILY MEMBER"/>
    <property type="match status" value="1"/>
</dbReference>
<keyword evidence="9 15" id="KW-1133">Transmembrane helix</keyword>
<dbReference type="Pfam" id="PF12661">
    <property type="entry name" value="hEGF"/>
    <property type="match status" value="1"/>
</dbReference>
<dbReference type="Proteomes" id="UP001163046">
    <property type="component" value="Unassembled WGS sequence"/>
</dbReference>